<name>A0A0W7WG58_9RHOB</name>
<dbReference type="Gene3D" id="2.60.60.20">
    <property type="entry name" value="PLAT/LH2 domain"/>
    <property type="match status" value="1"/>
</dbReference>
<organism evidence="3 4">
    <name type="scientific">Pseudoponticoccus marisrubri</name>
    <dbReference type="NCBI Taxonomy" id="1685382"/>
    <lineage>
        <taxon>Bacteria</taxon>
        <taxon>Pseudomonadati</taxon>
        <taxon>Pseudomonadota</taxon>
        <taxon>Alphaproteobacteria</taxon>
        <taxon>Rhodobacterales</taxon>
        <taxon>Roseobacteraceae</taxon>
        <taxon>Pseudoponticoccus</taxon>
    </lineage>
</organism>
<evidence type="ECO:0000256" key="1">
    <source>
        <dbReference type="SAM" id="SignalP"/>
    </source>
</evidence>
<reference evidence="3 4" key="1">
    <citation type="submission" date="2015-12" db="EMBL/GenBank/DDBJ databases">
        <authorList>
            <person name="Shamseldin A."/>
            <person name="Moawad H."/>
            <person name="Abd El-Rahim W.M."/>
            <person name="Sadowsky M.J."/>
        </authorList>
    </citation>
    <scope>NUCLEOTIDE SEQUENCE [LARGE SCALE GENOMIC DNA]</scope>
    <source>
        <strain evidence="3 4">SJ5A-1</strain>
    </source>
</reference>
<feature type="domain" description="PLAT" evidence="2">
    <location>
        <begin position="34"/>
        <end position="102"/>
    </location>
</feature>
<feature type="chain" id="PRO_5006936275" description="PLAT domain-containing protein" evidence="1">
    <location>
        <begin position="29"/>
        <end position="340"/>
    </location>
</feature>
<accession>A0A0W7WG58</accession>
<dbReference type="EMBL" id="LPXO01000013">
    <property type="protein sequence ID" value="KUF09470.1"/>
    <property type="molecule type" value="Genomic_DNA"/>
</dbReference>
<dbReference type="InterPro" id="IPR036392">
    <property type="entry name" value="PLAT/LH2_dom_sf"/>
</dbReference>
<gene>
    <name evidence="3" type="ORF">AVJ23_17670</name>
</gene>
<evidence type="ECO:0000313" key="3">
    <source>
        <dbReference type="EMBL" id="KUF09470.1"/>
    </source>
</evidence>
<feature type="signal peptide" evidence="1">
    <location>
        <begin position="1"/>
        <end position="28"/>
    </location>
</feature>
<dbReference type="AlphaFoldDB" id="A0A0W7WG58"/>
<protein>
    <recommendedName>
        <fullName evidence="2">PLAT domain-containing protein</fullName>
    </recommendedName>
</protein>
<dbReference type="RefSeq" id="WP_058863545.1">
    <property type="nucleotide sequence ID" value="NZ_LPXO01000013.1"/>
</dbReference>
<dbReference type="STRING" id="1685382.AVJ23_17670"/>
<evidence type="ECO:0000313" key="4">
    <source>
        <dbReference type="Proteomes" id="UP000054396"/>
    </source>
</evidence>
<evidence type="ECO:0000259" key="2">
    <source>
        <dbReference type="Pfam" id="PF01477"/>
    </source>
</evidence>
<dbReference type="SUPFAM" id="SSF49723">
    <property type="entry name" value="Lipase/lipooxygenase domain (PLAT/LH2 domain)"/>
    <property type="match status" value="1"/>
</dbReference>
<dbReference type="InterPro" id="IPR001024">
    <property type="entry name" value="PLAT/LH2_dom"/>
</dbReference>
<comment type="caution">
    <text evidence="3">The sequence shown here is derived from an EMBL/GenBank/DDBJ whole genome shotgun (WGS) entry which is preliminary data.</text>
</comment>
<proteinExistence type="predicted"/>
<dbReference type="Pfam" id="PF01477">
    <property type="entry name" value="PLAT"/>
    <property type="match status" value="1"/>
</dbReference>
<keyword evidence="1" id="KW-0732">Signal</keyword>
<dbReference type="Proteomes" id="UP000054396">
    <property type="component" value="Unassembled WGS sequence"/>
</dbReference>
<keyword evidence="4" id="KW-1185">Reference proteome</keyword>
<sequence>MFLLTDPRRAARAFMVAAVSTLGVSAQAAVLTEFCIRTSDFDVAGTDDDLYVTLVGVSGEETREFRIDNPGVNDLERARWTCFAAPDNIGRGAIQDVGFHVMAKLRFSGGDDYCMRQMYTRRWRDSVTSDLSTLISTSQFWDPAVDKRVCFGDTPSLGSVWKKTFDTRSRPPAGESLKVSGNWFLVDQHAGPKQTFNLTESLSTARGVTETRAWSLAIERGFEVETNLGGGSATNSLKITATHEESTAISRTSQRTEARSFTKDCYSTDGQAANLAMWQWTVGIPSRFGGESRMQTSATVCTVNAAAAGPRCRPGCFDLNADPSGATCLQNSAACRIMLP</sequence>